<evidence type="ECO:0000313" key="2">
    <source>
        <dbReference type="EMBL" id="MBD2801071.1"/>
    </source>
</evidence>
<proteinExistence type="predicted"/>
<feature type="transmembrane region" description="Helical" evidence="1">
    <location>
        <begin position="19"/>
        <end position="42"/>
    </location>
</feature>
<dbReference type="EMBL" id="JACXBF010000258">
    <property type="protein sequence ID" value="MBD2801071.1"/>
    <property type="molecule type" value="Genomic_DNA"/>
</dbReference>
<comment type="caution">
    <text evidence="2">The sequence shown here is derived from an EMBL/GenBank/DDBJ whole genome shotgun (WGS) entry which is preliminary data.</text>
</comment>
<dbReference type="Proteomes" id="UP001193920">
    <property type="component" value="Unassembled WGS sequence"/>
</dbReference>
<gene>
    <name evidence="2" type="ORF">ID854_11555</name>
</gene>
<reference evidence="2" key="2">
    <citation type="journal article" date="2024" name="Toxins">
        <title>Genome Sequence Analysis of Native Xenorhabdus Strains Isolated from Entomopathogenic Nematodes in Argentina.</title>
        <authorList>
            <person name="Palma L."/>
            <person name="Frizzo L."/>
            <person name="Kaiser S."/>
            <person name="Berry C."/>
            <person name="Caballero P."/>
            <person name="Bode H.B."/>
            <person name="Del Valle E.E."/>
        </authorList>
    </citation>
    <scope>NUCLEOTIDE SEQUENCE</scope>
    <source>
        <strain evidence="2">M</strain>
    </source>
</reference>
<keyword evidence="1" id="KW-0812">Transmembrane</keyword>
<protein>
    <submittedName>
        <fullName evidence="2">Uncharacterized protein</fullName>
    </submittedName>
</protein>
<evidence type="ECO:0000256" key="1">
    <source>
        <dbReference type="SAM" id="Phobius"/>
    </source>
</evidence>
<name>A0AAW3YU21_9GAMM</name>
<sequence length="46" mass="4958">MAGIDINGVISVYWYSPESLYFCCLFMALLGVLAVMSAVQAIRGLA</sequence>
<reference evidence="2" key="1">
    <citation type="submission" date="2020-09" db="EMBL/GenBank/DDBJ databases">
        <authorList>
            <person name="Palma L."/>
            <person name="Caballero P."/>
            <person name="Berry C."/>
            <person name="Del Valle E."/>
        </authorList>
    </citation>
    <scope>NUCLEOTIDE SEQUENCE</scope>
    <source>
        <strain evidence="2">M</strain>
    </source>
</reference>
<dbReference type="RefSeq" id="WP_323869057.1">
    <property type="nucleotide sequence ID" value="NZ_JACXBF010000258.1"/>
</dbReference>
<accession>A0AAW3YU21</accession>
<keyword evidence="1" id="KW-1133">Transmembrane helix</keyword>
<organism evidence="2">
    <name type="scientific">Xenorhabdus szentirmaii</name>
    <dbReference type="NCBI Taxonomy" id="290112"/>
    <lineage>
        <taxon>Bacteria</taxon>
        <taxon>Pseudomonadati</taxon>
        <taxon>Pseudomonadota</taxon>
        <taxon>Gammaproteobacteria</taxon>
        <taxon>Enterobacterales</taxon>
        <taxon>Morganellaceae</taxon>
        <taxon>Xenorhabdus</taxon>
    </lineage>
</organism>
<dbReference type="AlphaFoldDB" id="A0AAW3YU21"/>
<keyword evidence="1" id="KW-0472">Membrane</keyword>